<organism evidence="2">
    <name type="scientific">Mesorhizobium sp. WSM2240</name>
    <dbReference type="NCBI Taxonomy" id="3228851"/>
    <lineage>
        <taxon>Bacteria</taxon>
        <taxon>Pseudomonadati</taxon>
        <taxon>Pseudomonadota</taxon>
        <taxon>Alphaproteobacteria</taxon>
        <taxon>Hyphomicrobiales</taxon>
        <taxon>Phyllobacteriaceae</taxon>
        <taxon>Mesorhizobium</taxon>
    </lineage>
</organism>
<evidence type="ECO:0000313" key="2">
    <source>
        <dbReference type="EMBL" id="XCG50497.1"/>
    </source>
</evidence>
<sequence>MNHLQNPAAKAKLKTYIAADKPKKERKPKEIVHEIETKADFAGWCAQFPGPAKLFGMIVRRWGGSTATARDSKGQWAAYTHDEWCKVAGVAAVSTLKHRLDRIEEAGLIERALHRHNGTAVKSFIRPTPLALSVTNAKAEDWKRLGLSAPVNGKAAAGKPKVEKPEKTFGGTFVVKPKPED</sequence>
<proteinExistence type="predicted"/>
<accession>A0AAU8CU86</accession>
<dbReference type="AlphaFoldDB" id="A0AAU8CU86"/>
<evidence type="ECO:0000256" key="1">
    <source>
        <dbReference type="SAM" id="MobiDB-lite"/>
    </source>
</evidence>
<reference evidence="2" key="1">
    <citation type="submission" date="2024-06" db="EMBL/GenBank/DDBJ databases">
        <title>Mesorhizobium karijinii sp. nov., a symbiont of the iconic Swainsona formosa from arid Australia.</title>
        <authorList>
            <person name="Hill Y.J."/>
            <person name="Watkin E.L.J."/>
            <person name="O'Hara G.W."/>
            <person name="Terpolilli J."/>
            <person name="Tye M.L."/>
            <person name="Kohlmeier M.G."/>
        </authorList>
    </citation>
    <scope>NUCLEOTIDE SEQUENCE</scope>
    <source>
        <strain evidence="2">WSM2240</strain>
    </source>
</reference>
<evidence type="ECO:0008006" key="3">
    <source>
        <dbReference type="Google" id="ProtNLM"/>
    </source>
</evidence>
<dbReference type="RefSeq" id="WP_353641976.1">
    <property type="nucleotide sequence ID" value="NZ_CP159253.1"/>
</dbReference>
<name>A0AAU8CU86_9HYPH</name>
<dbReference type="EMBL" id="CP159253">
    <property type="protein sequence ID" value="XCG50497.1"/>
    <property type="molecule type" value="Genomic_DNA"/>
</dbReference>
<protein>
    <recommendedName>
        <fullName evidence="3">Replication protein</fullName>
    </recommendedName>
</protein>
<gene>
    <name evidence="2" type="ORF">ABVK50_08500</name>
</gene>
<feature type="region of interest" description="Disordered" evidence="1">
    <location>
        <begin position="152"/>
        <end position="181"/>
    </location>
</feature>